<dbReference type="Proteomes" id="UP001501725">
    <property type="component" value="Unassembled WGS sequence"/>
</dbReference>
<gene>
    <name evidence="3" type="ORF">GCM10023184_29300</name>
</gene>
<reference evidence="4" key="1">
    <citation type="journal article" date="2019" name="Int. J. Syst. Evol. Microbiol.">
        <title>The Global Catalogue of Microorganisms (GCM) 10K type strain sequencing project: providing services to taxonomists for standard genome sequencing and annotation.</title>
        <authorList>
            <consortium name="The Broad Institute Genomics Platform"/>
            <consortium name="The Broad Institute Genome Sequencing Center for Infectious Disease"/>
            <person name="Wu L."/>
            <person name="Ma J."/>
        </authorList>
    </citation>
    <scope>NUCLEOTIDE SEQUENCE [LARGE SCALE GENOMIC DNA]</scope>
    <source>
        <strain evidence="4">JCM 17919</strain>
    </source>
</reference>
<protein>
    <recommendedName>
        <fullName evidence="2">PIN like domain-containing protein</fullName>
    </recommendedName>
</protein>
<evidence type="ECO:0000313" key="4">
    <source>
        <dbReference type="Proteomes" id="UP001501725"/>
    </source>
</evidence>
<feature type="domain" description="PIN like" evidence="2">
    <location>
        <begin position="4"/>
        <end position="211"/>
    </location>
</feature>
<sequence length="617" mass="70240">MSDFFDTNLFAQLFKINSGARREFYRWVDAEIVKRKVRLASWSVNEYASRFVVQQVGGYLEDLKKLKTIQKEMEHMRRFLKMYVDDELLRGSSYADKAEYFRELDAVTEGIGRIRSVSKEVTANYSKLNTEFIERFEPVILQSDIYRLIEELHLPADARYMGRVPPGFQDETKLTNKYGDLIIWREILEYSKAQNIRKVVLVTNDGKKDLVYPPLQVEVSGRKEYNSDFTVIDPRLVFEFWHYTGSEEVHIIKFADLVKILWLQENSLFADLSAAVQINEQQKKKGRKDTPAPSVPARPPAAPPEEPAAQSEAPTPVGPDPEVVPQTAEVEGPSAAGHAHPQAHAVYSENALADIRYQSSDASTGNLISRLKSYNWYSQNDAVDDFLRLLPAATPTTEFAQDYLFVLGRNLYQAACGGAFKAISFLEQLATHLTHVEAFLREHLVNGMFYELYFNSEGAYRGVNLKTGFMEFLFALQTQPAYQQNIAFIRAALAAVEHRLVVQPNTAPELATIEVIYDPHGEERISAYIRSVHLVDREFLVAFPGSMPDTFFYGDKTAGELKREISRALAIPDGQLELLFVPQMDPEASYVFSYPFSHQIRRVPFEELVLPPPDFPV</sequence>
<evidence type="ECO:0000259" key="2">
    <source>
        <dbReference type="Pfam" id="PF18476"/>
    </source>
</evidence>
<dbReference type="Pfam" id="PF18476">
    <property type="entry name" value="PIN_8"/>
    <property type="match status" value="1"/>
</dbReference>
<accession>A0ABP8H6S4</accession>
<dbReference type="EMBL" id="BAABGY010000008">
    <property type="protein sequence ID" value="GAA4334891.1"/>
    <property type="molecule type" value="Genomic_DNA"/>
</dbReference>
<proteinExistence type="predicted"/>
<dbReference type="InterPro" id="IPR041578">
    <property type="entry name" value="PIN_8"/>
</dbReference>
<feature type="compositionally biased region" description="Pro residues" evidence="1">
    <location>
        <begin position="293"/>
        <end position="306"/>
    </location>
</feature>
<evidence type="ECO:0000313" key="3">
    <source>
        <dbReference type="EMBL" id="GAA4334891.1"/>
    </source>
</evidence>
<name>A0ABP8H6S4_9BACT</name>
<keyword evidence="4" id="KW-1185">Reference proteome</keyword>
<comment type="caution">
    <text evidence="3">The sequence shown here is derived from an EMBL/GenBank/DDBJ whole genome shotgun (WGS) entry which is preliminary data.</text>
</comment>
<evidence type="ECO:0000256" key="1">
    <source>
        <dbReference type="SAM" id="MobiDB-lite"/>
    </source>
</evidence>
<dbReference type="RefSeq" id="WP_345256502.1">
    <property type="nucleotide sequence ID" value="NZ_BAABGY010000008.1"/>
</dbReference>
<feature type="region of interest" description="Disordered" evidence="1">
    <location>
        <begin position="280"/>
        <end position="341"/>
    </location>
</feature>
<organism evidence="3 4">
    <name type="scientific">Flaviaesturariibacter amylovorans</name>
    <dbReference type="NCBI Taxonomy" id="1084520"/>
    <lineage>
        <taxon>Bacteria</taxon>
        <taxon>Pseudomonadati</taxon>
        <taxon>Bacteroidota</taxon>
        <taxon>Chitinophagia</taxon>
        <taxon>Chitinophagales</taxon>
        <taxon>Chitinophagaceae</taxon>
        <taxon>Flaviaestuariibacter</taxon>
    </lineage>
</organism>